<dbReference type="HOGENOM" id="CLU_029071_0_0_1"/>
<dbReference type="Proteomes" id="UP000000304">
    <property type="component" value="Chromosome 2L"/>
</dbReference>
<evidence type="ECO:0000256" key="2">
    <source>
        <dbReference type="ARBA" id="ARBA00022475"/>
    </source>
</evidence>
<dbReference type="GO" id="GO:0007635">
    <property type="term" value="P:chemosensory behavior"/>
    <property type="evidence" value="ECO:0007669"/>
    <property type="project" value="TreeGrafter"/>
</dbReference>
<feature type="transmembrane region" description="Helical" evidence="8">
    <location>
        <begin position="407"/>
        <end position="428"/>
    </location>
</feature>
<evidence type="ECO:0000256" key="7">
    <source>
        <dbReference type="ARBA" id="ARBA00023224"/>
    </source>
</evidence>
<evidence type="ECO:0000256" key="8">
    <source>
        <dbReference type="RuleBase" id="RU363108"/>
    </source>
</evidence>
<keyword evidence="3 8" id="KW-0812">Transmembrane</keyword>
<protein>
    <recommendedName>
        <fullName evidence="8">Gustatory receptor</fullName>
    </recommendedName>
</protein>
<dbReference type="GO" id="GO:0008049">
    <property type="term" value="P:male courtship behavior"/>
    <property type="evidence" value="ECO:0007669"/>
    <property type="project" value="TreeGrafter"/>
</dbReference>
<feature type="transmembrane region" description="Helical" evidence="8">
    <location>
        <begin position="25"/>
        <end position="46"/>
    </location>
</feature>
<organism evidence="9 10">
    <name type="scientific">Drosophila simulans</name>
    <name type="common">Fruit fly</name>
    <dbReference type="NCBI Taxonomy" id="7240"/>
    <lineage>
        <taxon>Eukaryota</taxon>
        <taxon>Metazoa</taxon>
        <taxon>Ecdysozoa</taxon>
        <taxon>Arthropoda</taxon>
        <taxon>Hexapoda</taxon>
        <taxon>Insecta</taxon>
        <taxon>Pterygota</taxon>
        <taxon>Neoptera</taxon>
        <taxon>Endopterygota</taxon>
        <taxon>Diptera</taxon>
        <taxon>Brachycera</taxon>
        <taxon>Muscomorpha</taxon>
        <taxon>Ephydroidea</taxon>
        <taxon>Drosophilidae</taxon>
        <taxon>Drosophila</taxon>
        <taxon>Sophophora</taxon>
    </lineage>
</organism>
<dbReference type="GO" id="GO:0030424">
    <property type="term" value="C:axon"/>
    <property type="evidence" value="ECO:0007669"/>
    <property type="project" value="TreeGrafter"/>
</dbReference>
<feature type="transmembrane region" description="Helical" evidence="8">
    <location>
        <begin position="156"/>
        <end position="179"/>
    </location>
</feature>
<feature type="transmembrane region" description="Helical" evidence="8">
    <location>
        <begin position="191"/>
        <end position="214"/>
    </location>
</feature>
<evidence type="ECO:0000256" key="6">
    <source>
        <dbReference type="ARBA" id="ARBA00023170"/>
    </source>
</evidence>
<proteinExistence type="inferred from homology"/>
<evidence type="ECO:0000313" key="10">
    <source>
        <dbReference type="Proteomes" id="UP000000304"/>
    </source>
</evidence>
<feature type="transmembrane region" description="Helical" evidence="8">
    <location>
        <begin position="273"/>
        <end position="296"/>
    </location>
</feature>
<keyword evidence="7 8" id="KW-0807">Transducer</keyword>
<feature type="transmembrane region" description="Helical" evidence="8">
    <location>
        <begin position="501"/>
        <end position="523"/>
    </location>
</feature>
<dbReference type="AlphaFoldDB" id="B4Q5Q1"/>
<keyword evidence="10" id="KW-1185">Reference proteome</keyword>
<feature type="transmembrane region" description="Helical" evidence="8">
    <location>
        <begin position="242"/>
        <end position="261"/>
    </location>
</feature>
<dbReference type="GO" id="GO:0050909">
    <property type="term" value="P:sensory perception of taste"/>
    <property type="evidence" value="ECO:0007669"/>
    <property type="project" value="InterPro"/>
</dbReference>
<dbReference type="OrthoDB" id="6366728at2759"/>
<feature type="transmembrane region" description="Helical" evidence="8">
    <location>
        <begin position="103"/>
        <end position="122"/>
    </location>
</feature>
<gene>
    <name evidence="9" type="primary">Dsim\GD22492</name>
    <name evidence="9" type="ORF">Dsim_GD22492</name>
</gene>
<name>B4Q5Q1_DROSI</name>
<sequence>MIRCGLDIFRGCRGRIRYWLSARDCYGSISLMVAIAFALGITPFLVRRNALGETSLEQSWYGFLNAILRWLLLAYCYSYINLSNESLIGYFMRNHVSQISTRVHDVGGIIAAVFTFILPLLLRKHFLKSVKNMVQVDTQLERLRCPVDFNTVVGQVVLVILAVVLLDTVLLTTGLVCLAKMEVYASWQLTFIFVYELLAISITICMFCLMTRTVQRRITCLHKMSALRRVRKYFISSQVYEALRPLFFLTFLYGLTPFHVVRRKMGESYLKMSCFGVFNIFIYICLCGFCYISSLRQGESIVGYFFRTEISTIGDRLQIFNGLIAGAVIYTSAILKRCKLLGTLTILHSLDTNFSNIGIRVKYSRIFRYSLLVLIFKLLILGVYFVGVFRLLVSLDVTPSFCVCMTFFLQHSVVSIAICLFCVIAFSFERRLSIINQVLKNLAHQWDTRSLKAVTQKQRSLQCLDSFSMYTIVTKDPAEIIQESMEIHHLICEAAATANKYFTYQLLTIISIAFLIIVFDAYYVLETLLGKSKRESKFKTVEFVTFFSCQMILYLIAIISIVEGSNRAIKKSEKTGGIVHSLLNKTKSAEVKEKLQQFSMQLMHLKINFTAAGLFNIDRTLYFTISGALTTYLIILLQFTSNSPNNGYGNGSSCCETFNNMTNHTL</sequence>
<evidence type="ECO:0000256" key="5">
    <source>
        <dbReference type="ARBA" id="ARBA00023136"/>
    </source>
</evidence>
<evidence type="ECO:0000256" key="4">
    <source>
        <dbReference type="ARBA" id="ARBA00022989"/>
    </source>
</evidence>
<comment type="similarity">
    <text evidence="8">Belongs to the insect chemoreceptor superfamily. Gustatory receptor (GR) family.</text>
</comment>
<comment type="function">
    <text evidence="8">Gustatory receptor which mediates acceptance or avoidance behavior, depending on its substrates.</text>
</comment>
<dbReference type="OMA" id="WHAIKIQ"/>
<dbReference type="EMBL" id="CM000361">
    <property type="protein sequence ID" value="EDX04097.1"/>
    <property type="molecule type" value="Genomic_DNA"/>
</dbReference>
<accession>B4Q5Q1</accession>
<evidence type="ECO:0000313" key="9">
    <source>
        <dbReference type="EMBL" id="EDX04097.1"/>
    </source>
</evidence>
<dbReference type="GO" id="GO:0043025">
    <property type="term" value="C:neuronal cell body"/>
    <property type="evidence" value="ECO:0007669"/>
    <property type="project" value="TreeGrafter"/>
</dbReference>
<dbReference type="Bgee" id="FBgn0193894">
    <property type="expression patterns" value="Expressed in adult organism"/>
</dbReference>
<dbReference type="STRING" id="7240.B4Q5Q1"/>
<feature type="transmembrane region" description="Helical" evidence="8">
    <location>
        <begin position="366"/>
        <end position="387"/>
    </location>
</feature>
<evidence type="ECO:0000256" key="3">
    <source>
        <dbReference type="ARBA" id="ARBA00022692"/>
    </source>
</evidence>
<dbReference type="Pfam" id="PF08395">
    <property type="entry name" value="7tm_7"/>
    <property type="match status" value="1"/>
</dbReference>
<feature type="transmembrane region" description="Helical" evidence="8">
    <location>
        <begin position="316"/>
        <end position="335"/>
    </location>
</feature>
<keyword evidence="6 8" id="KW-0675">Receptor</keyword>
<evidence type="ECO:0000256" key="1">
    <source>
        <dbReference type="ARBA" id="ARBA00004651"/>
    </source>
</evidence>
<dbReference type="GO" id="GO:0007165">
    <property type="term" value="P:signal transduction"/>
    <property type="evidence" value="ECO:0007669"/>
    <property type="project" value="UniProtKB-KW"/>
</dbReference>
<keyword evidence="4 8" id="KW-1133">Transmembrane helix</keyword>
<dbReference type="InterPro" id="IPR013604">
    <property type="entry name" value="7TM_chemorcpt"/>
</dbReference>
<dbReference type="PANTHER" id="PTHR21143:SF104">
    <property type="entry name" value="GUSTATORY RECEPTOR 8A-RELATED"/>
    <property type="match status" value="1"/>
</dbReference>
<dbReference type="GO" id="GO:0030425">
    <property type="term" value="C:dendrite"/>
    <property type="evidence" value="ECO:0007669"/>
    <property type="project" value="TreeGrafter"/>
</dbReference>
<feature type="transmembrane region" description="Helical" evidence="8">
    <location>
        <begin position="58"/>
        <end position="82"/>
    </location>
</feature>
<keyword evidence="5 8" id="KW-0472">Membrane</keyword>
<feature type="transmembrane region" description="Helical" evidence="8">
    <location>
        <begin position="543"/>
        <end position="562"/>
    </location>
</feature>
<dbReference type="PhylomeDB" id="B4Q5Q1"/>
<comment type="subcellular location">
    <subcellularLocation>
        <location evidence="1 8">Cell membrane</location>
        <topology evidence="1 8">Multi-pass membrane protein</topology>
    </subcellularLocation>
</comment>
<feature type="transmembrane region" description="Helical" evidence="8">
    <location>
        <begin position="621"/>
        <end position="639"/>
    </location>
</feature>
<dbReference type="PANTHER" id="PTHR21143">
    <property type="entry name" value="INVERTEBRATE GUSTATORY RECEPTOR"/>
    <property type="match status" value="1"/>
</dbReference>
<dbReference type="GO" id="GO:0005886">
    <property type="term" value="C:plasma membrane"/>
    <property type="evidence" value="ECO:0007669"/>
    <property type="project" value="UniProtKB-SubCell"/>
</dbReference>
<comment type="caution">
    <text evidence="8">Lacks conserved residue(s) required for the propagation of feature annotation.</text>
</comment>
<keyword evidence="2 8" id="KW-1003">Cell membrane</keyword>
<reference evidence="9 10" key="1">
    <citation type="journal article" date="2007" name="Nature">
        <title>Evolution of genes and genomes on the Drosophila phylogeny.</title>
        <authorList>
            <consortium name="Drosophila 12 Genomes Consortium"/>
            <person name="Clark A.G."/>
            <person name="Eisen M.B."/>
            <person name="Smith D.R."/>
            <person name="Bergman C.M."/>
            <person name="Oliver B."/>
            <person name="Markow T.A."/>
            <person name="Kaufman T.C."/>
            <person name="Kellis M."/>
            <person name="Gelbart W."/>
            <person name="Iyer V.N."/>
            <person name="Pollard D.A."/>
            <person name="Sackton T.B."/>
            <person name="Larracuente A.M."/>
            <person name="Singh N.D."/>
            <person name="Abad J.P."/>
            <person name="Abt D.N."/>
            <person name="Adryan B."/>
            <person name="Aguade M."/>
            <person name="Akashi H."/>
            <person name="Anderson W.W."/>
            <person name="Aquadro C.F."/>
            <person name="Ardell D.H."/>
            <person name="Arguello R."/>
            <person name="Artieri C.G."/>
            <person name="Barbash D.A."/>
            <person name="Barker D."/>
            <person name="Barsanti P."/>
            <person name="Batterham P."/>
            <person name="Batzoglou S."/>
            <person name="Begun D."/>
            <person name="Bhutkar A."/>
            <person name="Blanco E."/>
            <person name="Bosak S.A."/>
            <person name="Bradley R.K."/>
            <person name="Brand A.D."/>
            <person name="Brent M.R."/>
            <person name="Brooks A.N."/>
            <person name="Brown R.H."/>
            <person name="Butlin R.K."/>
            <person name="Caggese C."/>
            <person name="Calvi B.R."/>
            <person name="Bernardo de Carvalho A."/>
            <person name="Caspi A."/>
            <person name="Castrezana S."/>
            <person name="Celniker S.E."/>
            <person name="Chang J.L."/>
            <person name="Chapple C."/>
            <person name="Chatterji S."/>
            <person name="Chinwalla A."/>
            <person name="Civetta A."/>
            <person name="Clifton S.W."/>
            <person name="Comeron J.M."/>
            <person name="Costello J.C."/>
            <person name="Coyne J.A."/>
            <person name="Daub J."/>
            <person name="David R.G."/>
            <person name="Delcher A.L."/>
            <person name="Delehaunty K."/>
            <person name="Do C.B."/>
            <person name="Ebling H."/>
            <person name="Edwards K."/>
            <person name="Eickbush T."/>
            <person name="Evans J.D."/>
            <person name="Filipski A."/>
            <person name="Findeiss S."/>
            <person name="Freyhult E."/>
            <person name="Fulton L."/>
            <person name="Fulton R."/>
            <person name="Garcia A.C."/>
            <person name="Gardiner A."/>
            <person name="Garfield D.A."/>
            <person name="Garvin B.E."/>
            <person name="Gibson G."/>
            <person name="Gilbert D."/>
            <person name="Gnerre S."/>
            <person name="Godfrey J."/>
            <person name="Good R."/>
            <person name="Gotea V."/>
            <person name="Gravely B."/>
            <person name="Greenberg A.J."/>
            <person name="Griffiths-Jones S."/>
            <person name="Gross S."/>
            <person name="Guigo R."/>
            <person name="Gustafson E.A."/>
            <person name="Haerty W."/>
            <person name="Hahn M.W."/>
            <person name="Halligan D.L."/>
            <person name="Halpern A.L."/>
            <person name="Halter G.M."/>
            <person name="Han M.V."/>
            <person name="Heger A."/>
            <person name="Hillier L."/>
            <person name="Hinrichs A.S."/>
            <person name="Holmes I."/>
            <person name="Hoskins R.A."/>
            <person name="Hubisz M.J."/>
            <person name="Hultmark D."/>
            <person name="Huntley M.A."/>
            <person name="Jaffe D.B."/>
            <person name="Jagadeeshan S."/>
            <person name="Jeck W.R."/>
            <person name="Johnson J."/>
            <person name="Jones C.D."/>
            <person name="Jordan W.C."/>
            <person name="Karpen G.H."/>
            <person name="Kataoka E."/>
            <person name="Keightley P.D."/>
            <person name="Kheradpour P."/>
            <person name="Kirkness E.F."/>
            <person name="Koerich L.B."/>
            <person name="Kristiansen K."/>
            <person name="Kudrna D."/>
            <person name="Kulathinal R.J."/>
            <person name="Kumar S."/>
            <person name="Kwok R."/>
            <person name="Lander E."/>
            <person name="Langley C.H."/>
            <person name="Lapoint R."/>
            <person name="Lazzaro B.P."/>
            <person name="Lee S.J."/>
            <person name="Levesque L."/>
            <person name="Li R."/>
            <person name="Lin C.F."/>
            <person name="Lin M.F."/>
            <person name="Lindblad-Toh K."/>
            <person name="Llopart A."/>
            <person name="Long M."/>
            <person name="Low L."/>
            <person name="Lozovsky E."/>
            <person name="Lu J."/>
            <person name="Luo M."/>
            <person name="Machado C.A."/>
            <person name="Makalowski W."/>
            <person name="Marzo M."/>
            <person name="Matsuda M."/>
            <person name="Matzkin L."/>
            <person name="McAllister B."/>
            <person name="McBride C.S."/>
            <person name="McKernan B."/>
            <person name="McKernan K."/>
            <person name="Mendez-Lago M."/>
            <person name="Minx P."/>
            <person name="Mollenhauer M.U."/>
            <person name="Montooth K."/>
            <person name="Mount S.M."/>
            <person name="Mu X."/>
            <person name="Myers E."/>
            <person name="Negre B."/>
            <person name="Newfeld S."/>
            <person name="Nielsen R."/>
            <person name="Noor M.A."/>
            <person name="O'Grady P."/>
            <person name="Pachter L."/>
            <person name="Papaceit M."/>
            <person name="Parisi M.J."/>
            <person name="Parisi M."/>
            <person name="Parts L."/>
            <person name="Pedersen J.S."/>
            <person name="Pesole G."/>
            <person name="Phillippy A.M."/>
            <person name="Ponting C.P."/>
            <person name="Pop M."/>
            <person name="Porcelli D."/>
            <person name="Powell J.R."/>
            <person name="Prohaska S."/>
            <person name="Pruitt K."/>
            <person name="Puig M."/>
            <person name="Quesneville H."/>
            <person name="Ram K.R."/>
            <person name="Rand D."/>
            <person name="Rasmussen M.D."/>
            <person name="Reed L.K."/>
            <person name="Reenan R."/>
            <person name="Reily A."/>
            <person name="Remington K.A."/>
            <person name="Rieger T.T."/>
            <person name="Ritchie M.G."/>
            <person name="Robin C."/>
            <person name="Rogers Y.H."/>
            <person name="Rohde C."/>
            <person name="Rozas J."/>
            <person name="Rubenfield M.J."/>
            <person name="Ruiz A."/>
            <person name="Russo S."/>
            <person name="Salzberg S.L."/>
            <person name="Sanchez-Gracia A."/>
            <person name="Saranga D.J."/>
            <person name="Sato H."/>
            <person name="Schaeffer S.W."/>
            <person name="Schatz M.C."/>
            <person name="Schlenke T."/>
            <person name="Schwartz R."/>
            <person name="Segarra C."/>
            <person name="Singh R.S."/>
            <person name="Sirot L."/>
            <person name="Sirota M."/>
            <person name="Sisneros N.B."/>
            <person name="Smith C.D."/>
            <person name="Smith T.F."/>
            <person name="Spieth J."/>
            <person name="Stage D.E."/>
            <person name="Stark A."/>
            <person name="Stephan W."/>
            <person name="Strausberg R.L."/>
            <person name="Strempel S."/>
            <person name="Sturgill D."/>
            <person name="Sutton G."/>
            <person name="Sutton G.G."/>
            <person name="Tao W."/>
            <person name="Teichmann S."/>
            <person name="Tobari Y.N."/>
            <person name="Tomimura Y."/>
            <person name="Tsolas J.M."/>
            <person name="Valente V.L."/>
            <person name="Venter E."/>
            <person name="Venter J.C."/>
            <person name="Vicario S."/>
            <person name="Vieira F.G."/>
            <person name="Vilella A.J."/>
            <person name="Villasante A."/>
            <person name="Walenz B."/>
            <person name="Wang J."/>
            <person name="Wasserman M."/>
            <person name="Watts T."/>
            <person name="Wilson D."/>
            <person name="Wilson R.K."/>
            <person name="Wing R.A."/>
            <person name="Wolfner M.F."/>
            <person name="Wong A."/>
            <person name="Wong G.K."/>
            <person name="Wu C.I."/>
            <person name="Wu G."/>
            <person name="Yamamoto D."/>
            <person name="Yang H.P."/>
            <person name="Yang S.P."/>
            <person name="Yorke J.A."/>
            <person name="Yoshida K."/>
            <person name="Zdobnov E."/>
            <person name="Zhang P."/>
            <person name="Zhang Y."/>
            <person name="Zimin A.V."/>
            <person name="Baldwin J."/>
            <person name="Abdouelleil A."/>
            <person name="Abdulkadir J."/>
            <person name="Abebe A."/>
            <person name="Abera B."/>
            <person name="Abreu J."/>
            <person name="Acer S.C."/>
            <person name="Aftuck L."/>
            <person name="Alexander A."/>
            <person name="An P."/>
            <person name="Anderson E."/>
            <person name="Anderson S."/>
            <person name="Arachi H."/>
            <person name="Azer M."/>
            <person name="Bachantsang P."/>
            <person name="Barry A."/>
            <person name="Bayul T."/>
            <person name="Berlin A."/>
            <person name="Bessette D."/>
            <person name="Bloom T."/>
            <person name="Blye J."/>
            <person name="Boguslavskiy L."/>
            <person name="Bonnet C."/>
            <person name="Boukhgalter B."/>
            <person name="Bourzgui I."/>
            <person name="Brown A."/>
            <person name="Cahill P."/>
            <person name="Channer S."/>
            <person name="Cheshatsang Y."/>
            <person name="Chuda L."/>
            <person name="Citroen M."/>
            <person name="Collymore A."/>
            <person name="Cooke P."/>
            <person name="Costello M."/>
            <person name="D'Aco K."/>
            <person name="Daza R."/>
            <person name="De Haan G."/>
            <person name="DeGray S."/>
            <person name="DeMaso C."/>
            <person name="Dhargay N."/>
            <person name="Dooley K."/>
            <person name="Dooley E."/>
            <person name="Doricent M."/>
            <person name="Dorje P."/>
            <person name="Dorjee K."/>
            <person name="Dupes A."/>
            <person name="Elong R."/>
            <person name="Falk J."/>
            <person name="Farina A."/>
            <person name="Faro S."/>
            <person name="Ferguson D."/>
            <person name="Fisher S."/>
            <person name="Foley C.D."/>
            <person name="Franke A."/>
            <person name="Friedrich D."/>
            <person name="Gadbois L."/>
            <person name="Gearin G."/>
            <person name="Gearin C.R."/>
            <person name="Giannoukos G."/>
            <person name="Goode T."/>
            <person name="Graham J."/>
            <person name="Grandbois E."/>
            <person name="Grewal S."/>
            <person name="Gyaltsen K."/>
            <person name="Hafez N."/>
            <person name="Hagos B."/>
            <person name="Hall J."/>
            <person name="Henson C."/>
            <person name="Hollinger A."/>
            <person name="Honan T."/>
            <person name="Huard M.D."/>
            <person name="Hughes L."/>
            <person name="Hurhula B."/>
            <person name="Husby M.E."/>
            <person name="Kamat A."/>
            <person name="Kanga B."/>
            <person name="Kashin S."/>
            <person name="Khazanovich D."/>
            <person name="Kisner P."/>
            <person name="Lance K."/>
            <person name="Lara M."/>
            <person name="Lee W."/>
            <person name="Lennon N."/>
            <person name="Letendre F."/>
            <person name="LeVine R."/>
            <person name="Lipovsky A."/>
            <person name="Liu X."/>
            <person name="Liu J."/>
            <person name="Liu S."/>
            <person name="Lokyitsang T."/>
            <person name="Lokyitsang Y."/>
            <person name="Lubonja R."/>
            <person name="Lui A."/>
            <person name="MacDonald P."/>
            <person name="Magnisalis V."/>
            <person name="Maru K."/>
            <person name="Matthews C."/>
            <person name="McCusker W."/>
            <person name="McDonough S."/>
            <person name="Mehta T."/>
            <person name="Meldrim J."/>
            <person name="Meneus L."/>
            <person name="Mihai O."/>
            <person name="Mihalev A."/>
            <person name="Mihova T."/>
            <person name="Mittelman R."/>
            <person name="Mlenga V."/>
            <person name="Montmayeur A."/>
            <person name="Mulrain L."/>
            <person name="Navidi A."/>
            <person name="Naylor J."/>
            <person name="Negash T."/>
            <person name="Nguyen T."/>
            <person name="Nguyen N."/>
            <person name="Nicol R."/>
            <person name="Norbu C."/>
            <person name="Norbu N."/>
            <person name="Novod N."/>
            <person name="O'Neill B."/>
            <person name="Osman S."/>
            <person name="Markiewicz E."/>
            <person name="Oyono O.L."/>
            <person name="Patti C."/>
            <person name="Phunkhang P."/>
            <person name="Pierre F."/>
            <person name="Priest M."/>
            <person name="Raghuraman S."/>
            <person name="Rege F."/>
            <person name="Reyes R."/>
            <person name="Rise C."/>
            <person name="Rogov P."/>
            <person name="Ross K."/>
            <person name="Ryan E."/>
            <person name="Settipalli S."/>
            <person name="Shea T."/>
            <person name="Sherpa N."/>
            <person name="Shi L."/>
            <person name="Shih D."/>
            <person name="Sparrow T."/>
            <person name="Spaulding J."/>
            <person name="Stalker J."/>
            <person name="Stange-Thomann N."/>
            <person name="Stavropoulos S."/>
            <person name="Stone C."/>
            <person name="Strader C."/>
            <person name="Tesfaye S."/>
            <person name="Thomson T."/>
            <person name="Thoulutsang Y."/>
            <person name="Thoulutsang D."/>
            <person name="Topham K."/>
            <person name="Topping I."/>
            <person name="Tsamla T."/>
            <person name="Vassiliev H."/>
            <person name="Vo A."/>
            <person name="Wangchuk T."/>
            <person name="Wangdi T."/>
            <person name="Weiand M."/>
            <person name="Wilkinson J."/>
            <person name="Wilson A."/>
            <person name="Yadav S."/>
            <person name="Young G."/>
            <person name="Yu Q."/>
            <person name="Zembek L."/>
            <person name="Zhong D."/>
            <person name="Zimmer A."/>
            <person name="Zwirko Z."/>
            <person name="Jaffe D.B."/>
            <person name="Alvarez P."/>
            <person name="Brockman W."/>
            <person name="Butler J."/>
            <person name="Chin C."/>
            <person name="Gnerre S."/>
            <person name="Grabherr M."/>
            <person name="Kleber M."/>
            <person name="Mauceli E."/>
            <person name="MacCallum I."/>
        </authorList>
    </citation>
    <scope>NUCLEOTIDE SEQUENCE [LARGE SCALE GENOMIC DNA]</scope>
    <source>
        <strain evidence="10">white501</strain>
    </source>
</reference>